<dbReference type="InterPro" id="IPR029063">
    <property type="entry name" value="SAM-dependent_MTases_sf"/>
</dbReference>
<dbReference type="Gene3D" id="3.40.50.150">
    <property type="entry name" value="Vaccinia Virus protein VP39"/>
    <property type="match status" value="1"/>
</dbReference>
<proteinExistence type="predicted"/>
<gene>
    <name evidence="1" type="ORF">ENJ78_00645</name>
</gene>
<dbReference type="EMBL" id="DRNS01000047">
    <property type="protein sequence ID" value="HHH14200.1"/>
    <property type="molecule type" value="Genomic_DNA"/>
</dbReference>
<dbReference type="SUPFAM" id="SSF53335">
    <property type="entry name" value="S-adenosyl-L-methionine-dependent methyltransferases"/>
    <property type="match status" value="1"/>
</dbReference>
<protein>
    <recommendedName>
        <fullName evidence="2">PABS domain-containing protein</fullName>
    </recommendedName>
</protein>
<name>A0A7V5J1A9_UNCKA</name>
<dbReference type="AlphaFoldDB" id="A0A7V5J1A9"/>
<evidence type="ECO:0008006" key="2">
    <source>
        <dbReference type="Google" id="ProtNLM"/>
    </source>
</evidence>
<sequence>MLKVFPKKVIYEAISPISGKVEVIDGLHGLELHINGATQTVKMQKNKRPNYWEIAVDLIDISQHSKVLLLGLGGGEIVRLLLNKMPNLDITVVELDPLIIDIYKRYFKEPKQNPKIIS</sequence>
<accession>A0A7V5J1A9</accession>
<feature type="non-terminal residue" evidence="1">
    <location>
        <position position="118"/>
    </location>
</feature>
<evidence type="ECO:0000313" key="1">
    <source>
        <dbReference type="EMBL" id="HHH14200.1"/>
    </source>
</evidence>
<dbReference type="Proteomes" id="UP000886106">
    <property type="component" value="Unassembled WGS sequence"/>
</dbReference>
<reference evidence="1" key="1">
    <citation type="journal article" date="2020" name="mSystems">
        <title>Genome- and Community-Level Interaction Insights into Carbon Utilization and Element Cycling Functions of Hydrothermarchaeota in Hydrothermal Sediment.</title>
        <authorList>
            <person name="Zhou Z."/>
            <person name="Liu Y."/>
            <person name="Xu W."/>
            <person name="Pan J."/>
            <person name="Luo Z.H."/>
            <person name="Li M."/>
        </authorList>
    </citation>
    <scope>NUCLEOTIDE SEQUENCE [LARGE SCALE GENOMIC DNA]</scope>
    <source>
        <strain evidence="1">HyVt-517</strain>
    </source>
</reference>
<comment type="caution">
    <text evidence="1">The sequence shown here is derived from an EMBL/GenBank/DDBJ whole genome shotgun (WGS) entry which is preliminary data.</text>
</comment>
<organism evidence="1">
    <name type="scientific">candidate division WWE3 bacterium</name>
    <dbReference type="NCBI Taxonomy" id="2053526"/>
    <lineage>
        <taxon>Bacteria</taxon>
        <taxon>Katanobacteria</taxon>
    </lineage>
</organism>